<dbReference type="GO" id="GO:0001516">
    <property type="term" value="P:prostaglandin biosynthetic process"/>
    <property type="evidence" value="ECO:0007669"/>
    <property type="project" value="TreeGrafter"/>
</dbReference>
<dbReference type="Pfam" id="PF00578">
    <property type="entry name" value="AhpC-TSA"/>
    <property type="match status" value="1"/>
</dbReference>
<evidence type="ECO:0000259" key="1">
    <source>
        <dbReference type="Pfam" id="PF00578"/>
    </source>
</evidence>
<proteinExistence type="predicted"/>
<dbReference type="InterPro" id="IPR032801">
    <property type="entry name" value="PXL2A/B/C"/>
</dbReference>
<dbReference type="GO" id="GO:0047017">
    <property type="term" value="F:prostaglandin F synthase activity"/>
    <property type="evidence" value="ECO:0007669"/>
    <property type="project" value="TreeGrafter"/>
</dbReference>
<protein>
    <recommendedName>
        <fullName evidence="1">Alkyl hydroperoxide reductase subunit C/ Thiol specific antioxidant domain-containing protein</fullName>
    </recommendedName>
</protein>
<dbReference type="InterPro" id="IPR000866">
    <property type="entry name" value="AhpC/TSA"/>
</dbReference>
<dbReference type="InParanoid" id="A0A672P514"/>
<dbReference type="PANTHER" id="PTHR28630:SF28">
    <property type="entry name" value="PROSTAMIDE_PROSTAGLANDIN F SYNTHASE"/>
    <property type="match status" value="1"/>
</dbReference>
<feature type="domain" description="Alkyl hydroperoxide reductase subunit C/ Thiol specific antioxidant" evidence="1">
    <location>
        <begin position="17"/>
        <end position="75"/>
    </location>
</feature>
<dbReference type="SUPFAM" id="SSF52833">
    <property type="entry name" value="Thioredoxin-like"/>
    <property type="match status" value="1"/>
</dbReference>
<evidence type="ECO:0000313" key="2">
    <source>
        <dbReference type="Ensembl" id="ENSSGRP00000057625.1"/>
    </source>
</evidence>
<dbReference type="OMA" id="WKERACV"/>
<dbReference type="GO" id="GO:0016209">
    <property type="term" value="F:antioxidant activity"/>
    <property type="evidence" value="ECO:0007669"/>
    <property type="project" value="InterPro"/>
</dbReference>
<sequence length="110" mass="12140">MSSVNLTSLGANHVKNTTSGEMVEIGSLWREQTVVLFFLRRFGCQVCRWMAAEVSKLEKDLKANGVDLIGIGPEETGVKEFKDGGFFKGGEDLLHILKPMHFVPLSQTNA</sequence>
<dbReference type="Ensembl" id="ENSSGRT00000061516.1">
    <property type="protein sequence ID" value="ENSSGRP00000057625.1"/>
    <property type="gene ID" value="ENSSGRG00000030099.1"/>
</dbReference>
<keyword evidence="3" id="KW-1185">Reference proteome</keyword>
<reference evidence="2" key="2">
    <citation type="submission" date="2025-09" db="UniProtKB">
        <authorList>
            <consortium name="Ensembl"/>
        </authorList>
    </citation>
    <scope>IDENTIFICATION</scope>
</reference>
<dbReference type="AlphaFoldDB" id="A0A672P514"/>
<dbReference type="InterPro" id="IPR036249">
    <property type="entry name" value="Thioredoxin-like_sf"/>
</dbReference>
<dbReference type="Proteomes" id="UP000472262">
    <property type="component" value="Unassembled WGS sequence"/>
</dbReference>
<reference evidence="2" key="1">
    <citation type="submission" date="2025-08" db="UniProtKB">
        <authorList>
            <consortium name="Ensembl"/>
        </authorList>
    </citation>
    <scope>IDENTIFICATION</scope>
</reference>
<dbReference type="Gene3D" id="3.40.30.10">
    <property type="entry name" value="Glutaredoxin"/>
    <property type="match status" value="1"/>
</dbReference>
<name>A0A672P514_SINGR</name>
<evidence type="ECO:0000313" key="3">
    <source>
        <dbReference type="Proteomes" id="UP000472262"/>
    </source>
</evidence>
<accession>A0A672P514</accession>
<organism evidence="2 3">
    <name type="scientific">Sinocyclocheilus grahami</name>
    <name type="common">Dianchi golden-line fish</name>
    <name type="synonym">Barbus grahami</name>
    <dbReference type="NCBI Taxonomy" id="75366"/>
    <lineage>
        <taxon>Eukaryota</taxon>
        <taxon>Metazoa</taxon>
        <taxon>Chordata</taxon>
        <taxon>Craniata</taxon>
        <taxon>Vertebrata</taxon>
        <taxon>Euteleostomi</taxon>
        <taxon>Actinopterygii</taxon>
        <taxon>Neopterygii</taxon>
        <taxon>Teleostei</taxon>
        <taxon>Ostariophysi</taxon>
        <taxon>Cypriniformes</taxon>
        <taxon>Cyprinidae</taxon>
        <taxon>Cyprininae</taxon>
        <taxon>Sinocyclocheilus</taxon>
    </lineage>
</organism>
<dbReference type="PANTHER" id="PTHR28630">
    <property type="match status" value="1"/>
</dbReference>